<evidence type="ECO:0000313" key="2">
    <source>
        <dbReference type="EMBL" id="WVZ71591.1"/>
    </source>
</evidence>
<dbReference type="AlphaFoldDB" id="A0AAQ3WSA0"/>
<feature type="compositionally biased region" description="Basic residues" evidence="1">
    <location>
        <begin position="95"/>
        <end position="107"/>
    </location>
</feature>
<evidence type="ECO:0000256" key="1">
    <source>
        <dbReference type="SAM" id="MobiDB-lite"/>
    </source>
</evidence>
<reference evidence="2 3" key="1">
    <citation type="submission" date="2024-02" db="EMBL/GenBank/DDBJ databases">
        <title>High-quality chromosome-scale genome assembly of Pensacola bahiagrass (Paspalum notatum Flugge var. saurae).</title>
        <authorList>
            <person name="Vega J.M."/>
            <person name="Podio M."/>
            <person name="Orjuela J."/>
            <person name="Siena L.A."/>
            <person name="Pessino S.C."/>
            <person name="Combes M.C."/>
            <person name="Mariac C."/>
            <person name="Albertini E."/>
            <person name="Pupilli F."/>
            <person name="Ortiz J.P.A."/>
            <person name="Leblanc O."/>
        </authorList>
    </citation>
    <scope>NUCLEOTIDE SEQUENCE [LARGE SCALE GENOMIC DNA]</scope>
    <source>
        <strain evidence="2">R1</strain>
        <tissue evidence="2">Leaf</tissue>
    </source>
</reference>
<proteinExistence type="predicted"/>
<dbReference type="Proteomes" id="UP001341281">
    <property type="component" value="Chromosome 04"/>
</dbReference>
<organism evidence="2 3">
    <name type="scientific">Paspalum notatum var. saurae</name>
    <dbReference type="NCBI Taxonomy" id="547442"/>
    <lineage>
        <taxon>Eukaryota</taxon>
        <taxon>Viridiplantae</taxon>
        <taxon>Streptophyta</taxon>
        <taxon>Embryophyta</taxon>
        <taxon>Tracheophyta</taxon>
        <taxon>Spermatophyta</taxon>
        <taxon>Magnoliopsida</taxon>
        <taxon>Liliopsida</taxon>
        <taxon>Poales</taxon>
        <taxon>Poaceae</taxon>
        <taxon>PACMAD clade</taxon>
        <taxon>Panicoideae</taxon>
        <taxon>Andropogonodae</taxon>
        <taxon>Paspaleae</taxon>
        <taxon>Paspalinae</taxon>
        <taxon>Paspalum</taxon>
    </lineage>
</organism>
<accession>A0AAQ3WSA0</accession>
<dbReference type="EMBL" id="CP144748">
    <property type="protein sequence ID" value="WVZ71591.1"/>
    <property type="molecule type" value="Genomic_DNA"/>
</dbReference>
<name>A0AAQ3WSA0_PASNO</name>
<evidence type="ECO:0000313" key="3">
    <source>
        <dbReference type="Proteomes" id="UP001341281"/>
    </source>
</evidence>
<keyword evidence="3" id="KW-1185">Reference proteome</keyword>
<protein>
    <submittedName>
        <fullName evidence="2">Uncharacterized protein</fullName>
    </submittedName>
</protein>
<sequence length="177" mass="18937">MLLCLAPFFSRMSRFAPIPAPAALQDQAGMRRRPAAASSSSPYSGLAPFFSRMSRFAPIPAPAALQDQAGMRRRPAAASSSSPYSGLSNELGLPKRPRRRHARRHSSYSCIHRRCPLDLSGARRLLVPGATSLLVARLPLSTVADSGPSTRLTLSATALKVGLFAQLSVRREAGNNA</sequence>
<gene>
    <name evidence="2" type="ORF">U9M48_020161</name>
</gene>
<feature type="region of interest" description="Disordered" evidence="1">
    <location>
        <begin position="67"/>
        <end position="107"/>
    </location>
</feature>